<comment type="caution">
    <text evidence="4">The sequence shown here is derived from an EMBL/GenBank/DDBJ whole genome shotgun (WGS) entry which is preliminary data.</text>
</comment>
<evidence type="ECO:0000313" key="5">
    <source>
        <dbReference type="Proteomes" id="UP000177309"/>
    </source>
</evidence>
<dbReference type="EMBL" id="MEUI01000042">
    <property type="protein sequence ID" value="OGC32910.1"/>
    <property type="molecule type" value="Genomic_DNA"/>
</dbReference>
<dbReference type="GO" id="GO:0003841">
    <property type="term" value="F:1-acylglycerol-3-phosphate O-acyltransferase activity"/>
    <property type="evidence" value="ECO:0007669"/>
    <property type="project" value="TreeGrafter"/>
</dbReference>
<dbReference type="PANTHER" id="PTHR10434:SF40">
    <property type="entry name" value="1-ACYL-SN-GLYCEROL-3-PHOSPHATE ACYLTRANSFERASE"/>
    <property type="match status" value="1"/>
</dbReference>
<evidence type="ECO:0000259" key="3">
    <source>
        <dbReference type="SMART" id="SM00563"/>
    </source>
</evidence>
<sequence length="238" mass="27309">MNINQDKIIESVFLEEEEKKLSIFEHVFFKFTQHFSVRLFEKLCQGEIEGSENIANLNSGFIIACNHTSYLDWLVLFSLFKLRYNKEITFLAKEKLFKHVLFRKLIKAAKCIKVTDSGINISSMRKILRTTRNNGIIGIFPEGTRTNNGELLKAKEGIIKIALAAKVPIVPVGLQGFYEIWPRNKLFPTRLRKCKIKIGNPLYFDNLSDSLSDKDIAQHTSGIMKNIGDLINKSYNYA</sequence>
<dbReference type="PANTHER" id="PTHR10434">
    <property type="entry name" value="1-ACYL-SN-GLYCEROL-3-PHOSPHATE ACYLTRANSFERASE"/>
    <property type="match status" value="1"/>
</dbReference>
<proteinExistence type="predicted"/>
<dbReference type="GO" id="GO:0006654">
    <property type="term" value="P:phosphatidic acid biosynthetic process"/>
    <property type="evidence" value="ECO:0007669"/>
    <property type="project" value="TreeGrafter"/>
</dbReference>
<reference evidence="4 5" key="1">
    <citation type="journal article" date="2016" name="Nat. Commun.">
        <title>Thousands of microbial genomes shed light on interconnected biogeochemical processes in an aquifer system.</title>
        <authorList>
            <person name="Anantharaman K."/>
            <person name="Brown C.T."/>
            <person name="Hug L.A."/>
            <person name="Sharon I."/>
            <person name="Castelle C.J."/>
            <person name="Probst A.J."/>
            <person name="Thomas B.C."/>
            <person name="Singh A."/>
            <person name="Wilkins M.J."/>
            <person name="Karaoz U."/>
            <person name="Brodie E.L."/>
            <person name="Williams K.H."/>
            <person name="Hubbard S.S."/>
            <person name="Banfield J.F."/>
        </authorList>
    </citation>
    <scope>NUCLEOTIDE SEQUENCE [LARGE SCALE GENOMIC DNA]</scope>
</reference>
<protein>
    <recommendedName>
        <fullName evidence="3">Phospholipid/glycerol acyltransferase domain-containing protein</fullName>
    </recommendedName>
</protein>
<keyword evidence="1" id="KW-0808">Transferase</keyword>
<accession>A0A1F4TK69</accession>
<evidence type="ECO:0000256" key="1">
    <source>
        <dbReference type="ARBA" id="ARBA00022679"/>
    </source>
</evidence>
<dbReference type="SUPFAM" id="SSF69593">
    <property type="entry name" value="Glycerol-3-phosphate (1)-acyltransferase"/>
    <property type="match status" value="1"/>
</dbReference>
<feature type="domain" description="Phospholipid/glycerol acyltransferase" evidence="3">
    <location>
        <begin position="61"/>
        <end position="177"/>
    </location>
</feature>
<dbReference type="CDD" id="cd07989">
    <property type="entry name" value="LPLAT_AGPAT-like"/>
    <property type="match status" value="1"/>
</dbReference>
<name>A0A1F4TK69_UNCSA</name>
<keyword evidence="2" id="KW-0012">Acyltransferase</keyword>
<evidence type="ECO:0000256" key="2">
    <source>
        <dbReference type="ARBA" id="ARBA00023315"/>
    </source>
</evidence>
<dbReference type="Pfam" id="PF01553">
    <property type="entry name" value="Acyltransferase"/>
    <property type="match status" value="1"/>
</dbReference>
<dbReference type="SMART" id="SM00563">
    <property type="entry name" value="PlsC"/>
    <property type="match status" value="1"/>
</dbReference>
<evidence type="ECO:0000313" key="4">
    <source>
        <dbReference type="EMBL" id="OGC32910.1"/>
    </source>
</evidence>
<gene>
    <name evidence="4" type="ORF">A2462_00750</name>
</gene>
<dbReference type="InterPro" id="IPR002123">
    <property type="entry name" value="Plipid/glycerol_acylTrfase"/>
</dbReference>
<dbReference type="AlphaFoldDB" id="A0A1F4TK69"/>
<organism evidence="4 5">
    <name type="scientific">candidate division WOR-1 bacterium RIFOXYC2_FULL_41_25</name>
    <dbReference type="NCBI Taxonomy" id="1802586"/>
    <lineage>
        <taxon>Bacteria</taxon>
        <taxon>Bacillati</taxon>
        <taxon>Saganbacteria</taxon>
    </lineage>
</organism>
<dbReference type="Proteomes" id="UP000177309">
    <property type="component" value="Unassembled WGS sequence"/>
</dbReference>